<dbReference type="OMA" id="PTMRGSE"/>
<accession>R9AEN2</accession>
<evidence type="ECO:0000256" key="12">
    <source>
        <dbReference type="ARBA" id="ARBA00023175"/>
    </source>
</evidence>
<feature type="domain" description="DEK-C" evidence="19">
    <location>
        <begin position="1913"/>
        <end position="1969"/>
    </location>
</feature>
<dbReference type="PANTHER" id="PTHR22914">
    <property type="entry name" value="CHITIN SYNTHASE"/>
    <property type="match status" value="1"/>
</dbReference>
<dbReference type="STRING" id="1299270.R9AEN2"/>
<evidence type="ECO:0000256" key="17">
    <source>
        <dbReference type="SAM" id="Phobius"/>
    </source>
</evidence>
<dbReference type="Proteomes" id="UP000014064">
    <property type="component" value="Unassembled WGS sequence"/>
</dbReference>
<feature type="binding site" evidence="15">
    <location>
        <begin position="109"/>
        <end position="116"/>
    </location>
    <ligand>
        <name>ATP</name>
        <dbReference type="ChEBI" id="CHEBI:30616"/>
    </ligand>
</feature>
<comment type="similarity">
    <text evidence="15">Belongs to the TRAFAC class myosin-kinesin ATPase superfamily. Myosin family.</text>
</comment>
<keyword evidence="4" id="KW-0328">Glycosyltransferase</keyword>
<feature type="transmembrane region" description="Helical" evidence="17">
    <location>
        <begin position="1214"/>
        <end position="1233"/>
    </location>
</feature>
<dbReference type="HOGENOM" id="CLU_000192_0_0_1"/>
<evidence type="ECO:0000256" key="15">
    <source>
        <dbReference type="PROSITE-ProRule" id="PRU00782"/>
    </source>
</evidence>
<dbReference type="EC" id="2.4.1.16" evidence="2"/>
<evidence type="ECO:0000256" key="16">
    <source>
        <dbReference type="SAM" id="MobiDB-lite"/>
    </source>
</evidence>
<dbReference type="SMART" id="SM00242">
    <property type="entry name" value="MYSc"/>
    <property type="match status" value="1"/>
</dbReference>
<dbReference type="CDD" id="cd14879">
    <property type="entry name" value="MYSc_Myo17"/>
    <property type="match status" value="1"/>
</dbReference>
<keyword evidence="12 15" id="KW-0505">Motor protein</keyword>
<dbReference type="GeneID" id="20373395"/>
<dbReference type="InterPro" id="IPR001199">
    <property type="entry name" value="Cyt_B5-like_heme/steroid-bd"/>
</dbReference>
<dbReference type="SMART" id="SM01117">
    <property type="entry name" value="Cyt-b5"/>
    <property type="match status" value="2"/>
</dbReference>
<keyword evidence="5" id="KW-0808">Transferase</keyword>
<dbReference type="EMBL" id="KE007233">
    <property type="protein sequence ID" value="EOR00633.1"/>
    <property type="molecule type" value="Genomic_DNA"/>
</dbReference>
<proteinExistence type="inferred from homology"/>
<dbReference type="GO" id="GO:0005886">
    <property type="term" value="C:plasma membrane"/>
    <property type="evidence" value="ECO:0007669"/>
    <property type="project" value="UniProtKB-SubCell"/>
</dbReference>
<keyword evidence="7 15" id="KW-0547">Nucleotide-binding</keyword>
<dbReference type="Pfam" id="PF00173">
    <property type="entry name" value="Cyt-b5"/>
    <property type="match status" value="1"/>
</dbReference>
<reference evidence="21" key="1">
    <citation type="journal article" date="2013" name="BMC Genomics">
        <title>Genome and transcriptome sequencing of the halophilic fungus Wallemia ichthyophaga: haloadaptations present and absent.</title>
        <authorList>
            <person name="Zajc J."/>
            <person name="Liu Y."/>
            <person name="Dai W."/>
            <person name="Yang Z."/>
            <person name="Hu J."/>
            <person name="Gostincar C."/>
            <person name="Gunde-Cimerman N."/>
        </authorList>
    </citation>
    <scope>NUCLEOTIDE SEQUENCE [LARGE SCALE GENOMIC DNA]</scope>
    <source>
        <strain evidence="21">EXF-994 / CBS 113033</strain>
    </source>
</reference>
<dbReference type="GO" id="GO:0003774">
    <property type="term" value="F:cytoskeletal motor activity"/>
    <property type="evidence" value="ECO:0007669"/>
    <property type="project" value="UniProtKB-UniRule"/>
</dbReference>
<keyword evidence="8 15" id="KW-0067">ATP-binding</keyword>
<dbReference type="InterPro" id="IPR004835">
    <property type="entry name" value="Chitin_synth"/>
</dbReference>
<dbReference type="PANTHER" id="PTHR22914:SF13">
    <property type="entry name" value="CHITIN SYNTHASE"/>
    <property type="match status" value="1"/>
</dbReference>
<evidence type="ECO:0000256" key="5">
    <source>
        <dbReference type="ARBA" id="ARBA00022679"/>
    </source>
</evidence>
<evidence type="ECO:0000313" key="20">
    <source>
        <dbReference type="EMBL" id="EOR00633.1"/>
    </source>
</evidence>
<evidence type="ECO:0000256" key="10">
    <source>
        <dbReference type="ARBA" id="ARBA00023123"/>
    </source>
</evidence>
<evidence type="ECO:0000259" key="19">
    <source>
        <dbReference type="PROSITE" id="PS51998"/>
    </source>
</evidence>
<dbReference type="GO" id="GO:0031505">
    <property type="term" value="P:fungal-type cell wall organization"/>
    <property type="evidence" value="ECO:0007669"/>
    <property type="project" value="TreeGrafter"/>
</dbReference>
<dbReference type="OrthoDB" id="370884at2759"/>
<dbReference type="Gene3D" id="1.10.10.820">
    <property type="match status" value="1"/>
</dbReference>
<dbReference type="Pfam" id="PF08766">
    <property type="entry name" value="DEK_C"/>
    <property type="match status" value="1"/>
</dbReference>
<keyword evidence="10 15" id="KW-0518">Myosin</keyword>
<feature type="region of interest" description="Disordered" evidence="16">
    <location>
        <begin position="779"/>
        <end position="809"/>
    </location>
</feature>
<dbReference type="Gene3D" id="3.90.550.10">
    <property type="entry name" value="Spore Coat Polysaccharide Biosynthesis Protein SpsA, Chain A"/>
    <property type="match status" value="1"/>
</dbReference>
<evidence type="ECO:0000256" key="14">
    <source>
        <dbReference type="ARBA" id="ARBA00023203"/>
    </source>
</evidence>
<dbReference type="SUPFAM" id="SSF109715">
    <property type="entry name" value="DEK C-terminal domain"/>
    <property type="match status" value="1"/>
</dbReference>
<dbReference type="PRINTS" id="PR00193">
    <property type="entry name" value="MYOSINHEAVY"/>
</dbReference>
<evidence type="ECO:0000256" key="11">
    <source>
        <dbReference type="ARBA" id="ARBA00023136"/>
    </source>
</evidence>
<dbReference type="Gene3D" id="3.10.120.10">
    <property type="entry name" value="Cytochrome b5-like heme/steroid binding domain"/>
    <property type="match status" value="1"/>
</dbReference>
<evidence type="ECO:0000256" key="1">
    <source>
        <dbReference type="ARBA" id="ARBA00004651"/>
    </source>
</evidence>
<feature type="region of interest" description="Disordered" evidence="16">
    <location>
        <begin position="1867"/>
        <end position="1911"/>
    </location>
</feature>
<feature type="transmembrane region" description="Helical" evidence="17">
    <location>
        <begin position="1636"/>
        <end position="1657"/>
    </location>
</feature>
<feature type="transmembrane region" description="Helical" evidence="17">
    <location>
        <begin position="910"/>
        <end position="927"/>
    </location>
</feature>
<name>R9AEN2_WALI9</name>
<evidence type="ECO:0000256" key="13">
    <source>
        <dbReference type="ARBA" id="ARBA00023180"/>
    </source>
</evidence>
<evidence type="ECO:0000313" key="21">
    <source>
        <dbReference type="Proteomes" id="UP000014064"/>
    </source>
</evidence>
<feature type="transmembrane region" description="Helical" evidence="17">
    <location>
        <begin position="1603"/>
        <end position="1630"/>
    </location>
</feature>
<feature type="compositionally biased region" description="Polar residues" evidence="16">
    <location>
        <begin position="1875"/>
        <end position="1885"/>
    </location>
</feature>
<dbReference type="eggNOG" id="KOG2571">
    <property type="taxonomic scope" value="Eukaryota"/>
</dbReference>
<keyword evidence="21" id="KW-1185">Reference proteome</keyword>
<dbReference type="Gene3D" id="1.20.120.720">
    <property type="entry name" value="Myosin VI head, motor domain, U50 subdomain"/>
    <property type="match status" value="1"/>
</dbReference>
<feature type="region of interest" description="Actin-binding" evidence="15">
    <location>
        <begin position="652"/>
        <end position="674"/>
    </location>
</feature>
<evidence type="ECO:0000256" key="3">
    <source>
        <dbReference type="ARBA" id="ARBA00022475"/>
    </source>
</evidence>
<dbReference type="Pfam" id="PF00063">
    <property type="entry name" value="Myosin_head"/>
    <property type="match status" value="2"/>
</dbReference>
<organism evidence="20 21">
    <name type="scientific">Wallemia ichthyophaga (strain EXF-994 / CBS 113033)</name>
    <dbReference type="NCBI Taxonomy" id="1299270"/>
    <lineage>
        <taxon>Eukaryota</taxon>
        <taxon>Fungi</taxon>
        <taxon>Dikarya</taxon>
        <taxon>Basidiomycota</taxon>
        <taxon>Wallemiomycotina</taxon>
        <taxon>Wallemiomycetes</taxon>
        <taxon>Wallemiales</taxon>
        <taxon>Wallemiaceae</taxon>
        <taxon>Wallemia</taxon>
    </lineage>
</organism>
<evidence type="ECO:0000256" key="2">
    <source>
        <dbReference type="ARBA" id="ARBA00012543"/>
    </source>
</evidence>
<evidence type="ECO:0000256" key="8">
    <source>
        <dbReference type="ARBA" id="ARBA00022840"/>
    </source>
</evidence>
<dbReference type="RefSeq" id="XP_009268346.1">
    <property type="nucleotide sequence ID" value="XM_009270071.1"/>
</dbReference>
<keyword evidence="13" id="KW-0325">Glycoprotein</keyword>
<dbReference type="InterPro" id="IPR036400">
    <property type="entry name" value="Cyt_B5-like_heme/steroid_sf"/>
</dbReference>
<evidence type="ECO:0000256" key="9">
    <source>
        <dbReference type="ARBA" id="ARBA00022989"/>
    </source>
</evidence>
<dbReference type="PROSITE" id="PS51456">
    <property type="entry name" value="MYOSIN_MOTOR"/>
    <property type="match status" value="1"/>
</dbReference>
<dbReference type="InterPro" id="IPR036037">
    <property type="entry name" value="MYSc_Myo17"/>
</dbReference>
<evidence type="ECO:0000256" key="6">
    <source>
        <dbReference type="ARBA" id="ARBA00022692"/>
    </source>
</evidence>
<dbReference type="GO" id="GO:0004100">
    <property type="term" value="F:chitin synthase activity"/>
    <property type="evidence" value="ECO:0007669"/>
    <property type="project" value="UniProtKB-EC"/>
</dbReference>
<keyword evidence="9 17" id="KW-1133">Transmembrane helix</keyword>
<feature type="domain" description="Myosin motor" evidence="18">
    <location>
        <begin position="11"/>
        <end position="772"/>
    </location>
</feature>
<dbReference type="InterPro" id="IPR036961">
    <property type="entry name" value="Kinesin_motor_dom_sf"/>
</dbReference>
<feature type="transmembrane region" description="Helical" evidence="17">
    <location>
        <begin position="948"/>
        <end position="967"/>
    </location>
</feature>
<dbReference type="InterPro" id="IPR029044">
    <property type="entry name" value="Nucleotide-diphossugar_trans"/>
</dbReference>
<dbReference type="SUPFAM" id="SSF53448">
    <property type="entry name" value="Nucleotide-diphospho-sugar transferases"/>
    <property type="match status" value="1"/>
</dbReference>
<dbReference type="GO" id="GO:0006031">
    <property type="term" value="P:chitin biosynthetic process"/>
    <property type="evidence" value="ECO:0007669"/>
    <property type="project" value="TreeGrafter"/>
</dbReference>
<dbReference type="Gene3D" id="1.20.58.530">
    <property type="match status" value="1"/>
</dbReference>
<sequence>MSEITNLNSLIKVDSDGGVLCPNLDDIHALLQSRFRVDLPFTKLGSSTLISVNPLKQLQSYNAQSQIEYKQNTYLPSHSILQPHAYDLASRVLLSLKRKGVSQAVIYDGLAGSGKSYNKSLITNQLLFLSNNSLGSNQLIEKINSLHTIISSFGNAKTSLSSNATRHSLLHELQFSKAAKLIGSKSLLFNLDKSRIGHLAPDERSFHVFYQFLAGAPPNLQELYDLQDPSSYAMLASSGCFKLPFGPFSDDHAGYNALYDAFITLGFRQKHINSIWSVIVAILTLSNIEFIDTESRDSSATVLSTHELQLVAHLLGIEPDELEVLLVNRSFYVKKDISTHLLDSAGAVRQRDHLIQDLYAILFTYIIESGNHKLVNDKSALQILQLDIPGFNSKSPTNSIMSRHSYPLINSQTCNFNDFTINYSSELVNAYLMRRVFDDSNSYNGIQINDGLQFLDKYHDATTSDALHLLRGSPTFPTSHPPPGKPLGVLGLLNQSGRQIMSGALLENRADDAFIASLNNNFHSHKAYEFNPPGYGNPPTSQFTINHWGGSVSYEVHEFIHRDQDRLDPMIVSTLRSSSNSFISKLFSGPSISIKMHPVDEETIADSQISTAPLREVSSISHPVDGGLSQSTQHQLSSHDIHPVSTQLDSTYGGILNAFDKCQMWSVLSLRPNDSGSANAIDKRRLRWQLERLRVGDIVERRRSDYVSHYPFETFCTRYISGEAVDDPDIARVAAQTYLTENDFGEGLDYALGNECVWLSYAAWKILEDGIREGEHDYDYEEEEEDGRDSFGEAPKEMAVDPHSHSNTRASTNFVPMNAAVTPNTPQTPHDADGYAYPFPQSGYAPVDEHTPSYAKQEFADAQTPGLQYEWGSDKGETMSEKSDKSGADSFVAHRQHDVQKAPRSPSRRFWVKLVWAFTWFVPSLLLTHVGRMKRPDVRFAWREKLTLCMLIALFCGAVLFYIIGFGKVLCPNYNKAWSDGQLGSHASDDDFWVGIQGSVYDISDFWRTKHSDIESRPVTSEQMKQLGGRDLTDYFPPPLEWACEGLTDGDIPNYDPGSRLLAVPTADHSSGTEYELNEDSALQSSTWYPDNFLPKMKPMYKGLFVIQKEDVQEDGFKRDKQKAMYDGGVYDLSAYLSTVKYYSSTNDAVQFMDESVTDLFKEKAGQDITKELNEVLDGMDNTRADQHKQCLKRRYYLGDVDFRDTPRCQAQNYILLSFTVFLCCILLVKFLAALQLGSKRKPEPQDKFVICQVPAYTEGEDSLKKTIDSLAGLEYDDKRKLILVVCDGNIIGGGNDRTTPRIVLDIFGVDPEIDPEPLMLKSLGEGGKQMNYGKVYSGLYEYEGHVVPFMVVVKVGKPTERSRPGNRGKRDSQILVMRYLNRVHFSAPMYPLELEMMHQMKNVIGIDPSFYEYILMVDADTSVTPESVNRLVARCVDDSAIIGICGETRLDNEEQSWWTMIQVYEYFISHHLAKAFESLFSTVTCLPGCFSMYRIRTDDKGKPLIISTRVIEDYAENNVDTLHKKNLLSLGEDRYLTTIMLKYFSAFKMKFTQDAIAHTAAPESWSILMSQRRRWINSTVHNFTELINLPDICGFLCFSMRFIVIIDLISTILLPATVVYLVYLITIVALGQGPFPIITIIMLAATYGFQIVIFLLKREWQYVGWMIIYLLSYPLWSFYLPLYSFWHFDDFGWGTTRVVIGEKGSTKIVATDEEPFDESQLPLKTFSDYETELYTKTGGTNPFSDSRGMASTISDFQFPPPHASMHMGGGGGAMSAMNGMNARSNTPAYTNAGDMPRPYSTYSLATNNLAPNMPHMQNMPNNPYGAASAYNPTMSHMSMGMGMGMGMNPYQSMYGISEAQLLPHAQMHAHTQDQDNSPHSNSAASRPPSMFSGAGQAASDFGASVAPNPISDPSDEQIVLALRQYLATTPLMQVTKRTARDHVAKRFPNADVEARRDTINHSIDAILEGRI</sequence>
<dbReference type="GO" id="GO:0030428">
    <property type="term" value="C:cell septum"/>
    <property type="evidence" value="ECO:0007669"/>
    <property type="project" value="TreeGrafter"/>
</dbReference>
<gene>
    <name evidence="20" type="ORF">J056_000443</name>
</gene>
<dbReference type="GO" id="GO:0016459">
    <property type="term" value="C:myosin complex"/>
    <property type="evidence" value="ECO:0007669"/>
    <property type="project" value="UniProtKB-KW"/>
</dbReference>
<keyword evidence="11 17" id="KW-0472">Membrane</keyword>
<dbReference type="Pfam" id="PF03142">
    <property type="entry name" value="Chitin_synth_2"/>
    <property type="match status" value="1"/>
</dbReference>
<dbReference type="Gene3D" id="1.10.10.60">
    <property type="entry name" value="Homeodomain-like"/>
    <property type="match status" value="1"/>
</dbReference>
<keyword evidence="6 17" id="KW-0812">Transmembrane</keyword>
<feature type="compositionally biased region" description="Basic and acidic residues" evidence="16">
    <location>
        <begin position="788"/>
        <end position="804"/>
    </location>
</feature>
<dbReference type="InterPro" id="IPR014876">
    <property type="entry name" value="DEK_C"/>
</dbReference>
<dbReference type="InterPro" id="IPR001609">
    <property type="entry name" value="Myosin_head_motor_dom-like"/>
</dbReference>
<dbReference type="InterPro" id="IPR027417">
    <property type="entry name" value="P-loop_NTPase"/>
</dbReference>
<dbReference type="SUPFAM" id="SSF52540">
    <property type="entry name" value="P-loop containing nucleoside triphosphate hydrolases"/>
    <property type="match status" value="1"/>
</dbReference>
<dbReference type="SUPFAM" id="SSF55856">
    <property type="entry name" value="Cytochrome b5-like heme/steroid binding domain"/>
    <property type="match status" value="1"/>
</dbReference>
<protein>
    <recommendedName>
        <fullName evidence="2">chitin synthase</fullName>
        <ecNumber evidence="2">2.4.1.16</ecNumber>
    </recommendedName>
</protein>
<dbReference type="Gene3D" id="3.40.850.10">
    <property type="entry name" value="Kinesin motor domain"/>
    <property type="match status" value="1"/>
</dbReference>
<evidence type="ECO:0000256" key="4">
    <source>
        <dbReference type="ARBA" id="ARBA00022676"/>
    </source>
</evidence>
<keyword evidence="3" id="KW-1003">Cell membrane</keyword>
<keyword evidence="14 15" id="KW-0009">Actin-binding</keyword>
<dbReference type="PROSITE" id="PS51998">
    <property type="entry name" value="DEK_C"/>
    <property type="match status" value="1"/>
</dbReference>
<comment type="subcellular location">
    <subcellularLocation>
        <location evidence="1">Cell membrane</location>
        <topology evidence="1">Multi-pass membrane protein</topology>
    </subcellularLocation>
</comment>
<dbReference type="eggNOG" id="KOG0160">
    <property type="taxonomic scope" value="Eukaryota"/>
</dbReference>
<evidence type="ECO:0000259" key="18">
    <source>
        <dbReference type="PROSITE" id="PS51456"/>
    </source>
</evidence>
<evidence type="ECO:0000256" key="7">
    <source>
        <dbReference type="ARBA" id="ARBA00022741"/>
    </source>
</evidence>
<feature type="transmembrane region" description="Helical" evidence="17">
    <location>
        <begin position="1664"/>
        <end position="1687"/>
    </location>
</feature>
<dbReference type="KEGG" id="wic:J056_000443"/>
<dbReference type="GO" id="GO:0005524">
    <property type="term" value="F:ATP binding"/>
    <property type="evidence" value="ECO:0007669"/>
    <property type="project" value="UniProtKB-UniRule"/>
</dbReference>
<dbReference type="GO" id="GO:0003779">
    <property type="term" value="F:actin binding"/>
    <property type="evidence" value="ECO:0007669"/>
    <property type="project" value="UniProtKB-KW"/>
</dbReference>